<name>A0AA87MP14_9LEPT</name>
<proteinExistence type="predicted"/>
<accession>A0AA87MP14</accession>
<dbReference type="EMBL" id="AKWM02000030">
    <property type="protein sequence ID" value="EKS00657.1"/>
    <property type="molecule type" value="Genomic_DNA"/>
</dbReference>
<dbReference type="Proteomes" id="UP000001343">
    <property type="component" value="Unassembled WGS sequence"/>
</dbReference>
<protein>
    <submittedName>
        <fullName evidence="1">Uncharacterized protein</fullName>
    </submittedName>
</protein>
<dbReference type="AlphaFoldDB" id="A0AA87MP14"/>
<evidence type="ECO:0000313" key="2">
    <source>
        <dbReference type="Proteomes" id="UP000001343"/>
    </source>
</evidence>
<gene>
    <name evidence="1" type="ORF">LEP1GSC125_1325</name>
</gene>
<organism evidence="1 2">
    <name type="scientific">Leptospira mayottensis 200901122</name>
    <dbReference type="NCBI Taxonomy" id="1193010"/>
    <lineage>
        <taxon>Bacteria</taxon>
        <taxon>Pseudomonadati</taxon>
        <taxon>Spirochaetota</taxon>
        <taxon>Spirochaetia</taxon>
        <taxon>Leptospirales</taxon>
        <taxon>Leptospiraceae</taxon>
        <taxon>Leptospira</taxon>
    </lineage>
</organism>
<reference evidence="1 2" key="1">
    <citation type="journal article" date="2014" name="Int. J. Syst. Evol. Microbiol.">
        <title>Leptospira mayottensis sp. nov., a pathogenic species of the genus Leptospira isolated from humans.</title>
        <authorList>
            <person name="Bourhy P."/>
            <person name="Collet L."/>
            <person name="Brisse S."/>
            <person name="Picardeau M."/>
        </authorList>
    </citation>
    <scope>NUCLEOTIDE SEQUENCE [LARGE SCALE GENOMIC DNA]</scope>
    <source>
        <strain evidence="1 2">200901122</strain>
    </source>
</reference>
<sequence>MEIAIGSIVKGWGVNFKITKTYLKNTLSLFKTMIPIILRYF</sequence>
<comment type="caution">
    <text evidence="1">The sequence shown here is derived from an EMBL/GenBank/DDBJ whole genome shotgun (WGS) entry which is preliminary data.</text>
</comment>
<evidence type="ECO:0000313" key="1">
    <source>
        <dbReference type="EMBL" id="EKS00657.1"/>
    </source>
</evidence>